<feature type="non-terminal residue" evidence="1">
    <location>
        <position position="29"/>
    </location>
</feature>
<name>A0A382KBD2_9ZZZZ</name>
<evidence type="ECO:0000313" key="1">
    <source>
        <dbReference type="EMBL" id="SVC21489.1"/>
    </source>
</evidence>
<dbReference type="EMBL" id="UINC01079462">
    <property type="protein sequence ID" value="SVC21489.1"/>
    <property type="molecule type" value="Genomic_DNA"/>
</dbReference>
<proteinExistence type="predicted"/>
<reference evidence="1" key="1">
    <citation type="submission" date="2018-05" db="EMBL/GenBank/DDBJ databases">
        <authorList>
            <person name="Lanie J.A."/>
            <person name="Ng W.-L."/>
            <person name="Kazmierczak K.M."/>
            <person name="Andrzejewski T.M."/>
            <person name="Davidsen T.M."/>
            <person name="Wayne K.J."/>
            <person name="Tettelin H."/>
            <person name="Glass J.I."/>
            <person name="Rusch D."/>
            <person name="Podicherti R."/>
            <person name="Tsui H.-C.T."/>
            <person name="Winkler M.E."/>
        </authorList>
    </citation>
    <scope>NUCLEOTIDE SEQUENCE</scope>
</reference>
<sequence>LHEAIVCQCTRTEKICSTLRDQSLENGVH</sequence>
<organism evidence="1">
    <name type="scientific">marine metagenome</name>
    <dbReference type="NCBI Taxonomy" id="408172"/>
    <lineage>
        <taxon>unclassified sequences</taxon>
        <taxon>metagenomes</taxon>
        <taxon>ecological metagenomes</taxon>
    </lineage>
</organism>
<protein>
    <submittedName>
        <fullName evidence="1">Uncharacterized protein</fullName>
    </submittedName>
</protein>
<accession>A0A382KBD2</accession>
<gene>
    <name evidence="1" type="ORF">METZ01_LOCUS274343</name>
</gene>
<dbReference type="AlphaFoldDB" id="A0A382KBD2"/>
<feature type="non-terminal residue" evidence="1">
    <location>
        <position position="1"/>
    </location>
</feature>